<dbReference type="Pfam" id="PF02190">
    <property type="entry name" value="LON_substr_bdg"/>
    <property type="match status" value="1"/>
</dbReference>
<dbReference type="AlphaFoldDB" id="A0A023BNS1"/>
<dbReference type="Gene3D" id="2.30.130.40">
    <property type="entry name" value="LON domain-like"/>
    <property type="match status" value="1"/>
</dbReference>
<dbReference type="eggNOG" id="COG2802">
    <property type="taxonomic scope" value="Bacteria"/>
</dbReference>
<evidence type="ECO:0000313" key="3">
    <source>
        <dbReference type="Proteomes" id="UP000023541"/>
    </source>
</evidence>
<dbReference type="RefSeq" id="WP_034246809.1">
    <property type="nucleotide sequence ID" value="NZ_AQRA01000012.1"/>
</dbReference>
<dbReference type="PANTHER" id="PTHR46732:SF8">
    <property type="entry name" value="ATP-DEPENDENT PROTEASE LA (LON) DOMAIN PROTEIN"/>
    <property type="match status" value="1"/>
</dbReference>
<dbReference type="SMART" id="SM00464">
    <property type="entry name" value="LON"/>
    <property type="match status" value="1"/>
</dbReference>
<dbReference type="InterPro" id="IPR046336">
    <property type="entry name" value="Lon_prtase_N_sf"/>
</dbReference>
<gene>
    <name evidence="2" type="ORF">ATO12_06070</name>
</gene>
<dbReference type="SUPFAM" id="SSF88697">
    <property type="entry name" value="PUA domain-like"/>
    <property type="match status" value="1"/>
</dbReference>
<dbReference type="Proteomes" id="UP000023541">
    <property type="component" value="Unassembled WGS sequence"/>
</dbReference>
<dbReference type="PANTHER" id="PTHR46732">
    <property type="entry name" value="ATP-DEPENDENT PROTEASE LA (LON) DOMAIN PROTEIN"/>
    <property type="match status" value="1"/>
</dbReference>
<evidence type="ECO:0000259" key="1">
    <source>
        <dbReference type="SMART" id="SM00464"/>
    </source>
</evidence>
<dbReference type="InterPro" id="IPR003111">
    <property type="entry name" value="Lon_prtase_N"/>
</dbReference>
<dbReference type="EMBL" id="AQRA01000012">
    <property type="protein sequence ID" value="EZH71730.1"/>
    <property type="molecule type" value="Genomic_DNA"/>
</dbReference>
<organism evidence="2 3">
    <name type="scientific">Aquimarina atlantica</name>
    <dbReference type="NCBI Taxonomy" id="1317122"/>
    <lineage>
        <taxon>Bacteria</taxon>
        <taxon>Pseudomonadati</taxon>
        <taxon>Bacteroidota</taxon>
        <taxon>Flavobacteriia</taxon>
        <taxon>Flavobacteriales</taxon>
        <taxon>Flavobacteriaceae</taxon>
        <taxon>Aquimarina</taxon>
    </lineage>
</organism>
<feature type="domain" description="Lon N-terminal" evidence="1">
    <location>
        <begin position="1"/>
        <end position="177"/>
    </location>
</feature>
<comment type="caution">
    <text evidence="2">The sequence shown here is derived from an EMBL/GenBank/DDBJ whole genome shotgun (WGS) entry which is preliminary data.</text>
</comment>
<accession>A0A023BNS1</accession>
<proteinExistence type="predicted"/>
<protein>
    <recommendedName>
        <fullName evidence="1">Lon N-terminal domain-containing protein</fullName>
    </recommendedName>
</protein>
<evidence type="ECO:0000313" key="2">
    <source>
        <dbReference type="EMBL" id="EZH71730.1"/>
    </source>
</evidence>
<sequence length="211" mass="24630">MLPLFPLQTVVYPKERLSLHIFEKRYQQLINDCAEEGVLFGIPTYIDEKLEYGTEVKLQKIAQKYPGGESDVICEGTRIFRITNFYQQFPGKLYAGGEVEFLTDNDSSEEELQEELLKNIAILYVELTIDNPPVFDIPFISYQVAHKIGLSLHQEYHLLKLRNEVERLKYLISHLKKTIPVVREMNNAKKAIKMNGHFKNFDPLDFEDFKL</sequence>
<name>A0A023BNS1_9FLAO</name>
<dbReference type="OrthoDB" id="25394at2"/>
<dbReference type="STRING" id="1317122.ATO12_06070"/>
<dbReference type="InterPro" id="IPR015947">
    <property type="entry name" value="PUA-like_sf"/>
</dbReference>
<keyword evidence="3" id="KW-1185">Reference proteome</keyword>
<reference evidence="2 3" key="1">
    <citation type="submission" date="2014-04" db="EMBL/GenBank/DDBJ databases">
        <title>Aquimarina sp. 22II-S11-z7 Genome Sequencing.</title>
        <authorList>
            <person name="Lai Q."/>
        </authorList>
    </citation>
    <scope>NUCLEOTIDE SEQUENCE [LARGE SCALE GENOMIC DNA]</scope>
    <source>
        <strain evidence="2 3">22II-S11-z7</strain>
    </source>
</reference>